<keyword evidence="1 3" id="KW-0597">Phosphoprotein</keyword>
<dbReference type="PANTHER" id="PTHR44591:SF14">
    <property type="entry name" value="PROTEIN PILG"/>
    <property type="match status" value="1"/>
</dbReference>
<gene>
    <name evidence="5" type="ORF">SAMN06295933_2804</name>
</gene>
<feature type="domain" description="Response regulatory" evidence="4">
    <location>
        <begin position="9"/>
        <end position="124"/>
    </location>
</feature>
<keyword evidence="2" id="KW-0902">Two-component regulatory system</keyword>
<protein>
    <submittedName>
        <fullName evidence="5">Response regulator receiver domain-containing protein</fullName>
    </submittedName>
</protein>
<dbReference type="Pfam" id="PF00072">
    <property type="entry name" value="Response_reg"/>
    <property type="match status" value="1"/>
</dbReference>
<name>A0A1X7E9P9_9BACT</name>
<evidence type="ECO:0000313" key="5">
    <source>
        <dbReference type="EMBL" id="SMF29950.1"/>
    </source>
</evidence>
<dbReference type="Gene3D" id="3.40.50.2300">
    <property type="match status" value="1"/>
</dbReference>
<evidence type="ECO:0000256" key="3">
    <source>
        <dbReference type="PROSITE-ProRule" id="PRU00169"/>
    </source>
</evidence>
<dbReference type="InterPro" id="IPR011006">
    <property type="entry name" value="CheY-like_superfamily"/>
</dbReference>
<dbReference type="STRING" id="1519643.SAMN06295933_2804"/>
<dbReference type="InterPro" id="IPR001789">
    <property type="entry name" value="Sig_transdc_resp-reg_receiver"/>
</dbReference>
<sequence>MSNTIRKQTVLVVDDTSSIIAVFSKILSPEYRVKAAKNGLKALEITLETPPDIILLDIMMPEMDGYEVCRKLKLNPKTKEIPVIFVTAMVDAENKARALELGAVDFVTKPINPSVVLECIKKHLQIDIK</sequence>
<dbReference type="PANTHER" id="PTHR44591">
    <property type="entry name" value="STRESS RESPONSE REGULATOR PROTEIN 1"/>
    <property type="match status" value="1"/>
</dbReference>
<dbReference type="AlphaFoldDB" id="A0A1X7E9P9"/>
<evidence type="ECO:0000259" key="4">
    <source>
        <dbReference type="PROSITE" id="PS50110"/>
    </source>
</evidence>
<accession>A0A1X7E9P9</accession>
<dbReference type="GO" id="GO:0000160">
    <property type="term" value="P:phosphorelay signal transduction system"/>
    <property type="evidence" value="ECO:0007669"/>
    <property type="project" value="UniProtKB-KW"/>
</dbReference>
<evidence type="ECO:0000313" key="6">
    <source>
        <dbReference type="Proteomes" id="UP000192906"/>
    </source>
</evidence>
<organism evidence="5 6">
    <name type="scientific">Desulfovibrio gilichinskyi</name>
    <dbReference type="NCBI Taxonomy" id="1519643"/>
    <lineage>
        <taxon>Bacteria</taxon>
        <taxon>Pseudomonadati</taxon>
        <taxon>Thermodesulfobacteriota</taxon>
        <taxon>Desulfovibrionia</taxon>
        <taxon>Desulfovibrionales</taxon>
        <taxon>Desulfovibrionaceae</taxon>
        <taxon>Desulfovibrio</taxon>
    </lineage>
</organism>
<dbReference type="SMART" id="SM00448">
    <property type="entry name" value="REC"/>
    <property type="match status" value="1"/>
</dbReference>
<dbReference type="PROSITE" id="PS50110">
    <property type="entry name" value="RESPONSE_REGULATORY"/>
    <property type="match status" value="1"/>
</dbReference>
<keyword evidence="6" id="KW-1185">Reference proteome</keyword>
<dbReference type="InterPro" id="IPR050595">
    <property type="entry name" value="Bact_response_regulator"/>
</dbReference>
<dbReference type="RefSeq" id="WP_170921431.1">
    <property type="nucleotide sequence ID" value="NZ_FWZU01000004.1"/>
</dbReference>
<dbReference type="Proteomes" id="UP000192906">
    <property type="component" value="Unassembled WGS sequence"/>
</dbReference>
<dbReference type="SUPFAM" id="SSF52172">
    <property type="entry name" value="CheY-like"/>
    <property type="match status" value="1"/>
</dbReference>
<reference evidence="6" key="1">
    <citation type="submission" date="2017-04" db="EMBL/GenBank/DDBJ databases">
        <authorList>
            <person name="Varghese N."/>
            <person name="Submissions S."/>
        </authorList>
    </citation>
    <scope>NUCLEOTIDE SEQUENCE [LARGE SCALE GENOMIC DNA]</scope>
    <source>
        <strain evidence="6">K3S</strain>
    </source>
</reference>
<proteinExistence type="predicted"/>
<evidence type="ECO:0000256" key="2">
    <source>
        <dbReference type="ARBA" id="ARBA00023012"/>
    </source>
</evidence>
<feature type="modified residue" description="4-aspartylphosphate" evidence="3">
    <location>
        <position position="57"/>
    </location>
</feature>
<evidence type="ECO:0000256" key="1">
    <source>
        <dbReference type="ARBA" id="ARBA00022553"/>
    </source>
</evidence>
<dbReference type="EMBL" id="FWZU01000004">
    <property type="protein sequence ID" value="SMF29950.1"/>
    <property type="molecule type" value="Genomic_DNA"/>
</dbReference>